<keyword evidence="3" id="KW-0808">Transferase</keyword>
<dbReference type="SMART" id="SM00220">
    <property type="entry name" value="S_TKc"/>
    <property type="match status" value="1"/>
</dbReference>
<dbReference type="InterPro" id="IPR011009">
    <property type="entry name" value="Kinase-like_dom_sf"/>
</dbReference>
<keyword evidence="2" id="KW-0723">Serine/threonine-protein kinase</keyword>
<dbReference type="GO" id="GO:0004674">
    <property type="term" value="F:protein serine/threonine kinase activity"/>
    <property type="evidence" value="ECO:0007669"/>
    <property type="project" value="UniProtKB-KW"/>
</dbReference>
<dbReference type="EMBL" id="MDYQ01000037">
    <property type="protein sequence ID" value="PRP85956.1"/>
    <property type="molecule type" value="Genomic_DNA"/>
</dbReference>
<dbReference type="InterPro" id="IPR017441">
    <property type="entry name" value="Protein_kinase_ATP_BS"/>
</dbReference>
<organism evidence="10 11">
    <name type="scientific">Planoprotostelium fungivorum</name>
    <dbReference type="NCBI Taxonomy" id="1890364"/>
    <lineage>
        <taxon>Eukaryota</taxon>
        <taxon>Amoebozoa</taxon>
        <taxon>Evosea</taxon>
        <taxon>Variosea</taxon>
        <taxon>Cavosteliida</taxon>
        <taxon>Cavosteliaceae</taxon>
        <taxon>Planoprotostelium</taxon>
    </lineage>
</organism>
<dbReference type="InterPro" id="IPR008271">
    <property type="entry name" value="Ser/Thr_kinase_AS"/>
</dbReference>
<evidence type="ECO:0000256" key="7">
    <source>
        <dbReference type="PROSITE-ProRule" id="PRU10141"/>
    </source>
</evidence>
<gene>
    <name evidence="10" type="ORF">PROFUN_06078</name>
</gene>
<evidence type="ECO:0000256" key="6">
    <source>
        <dbReference type="ARBA" id="ARBA00022840"/>
    </source>
</evidence>
<feature type="domain" description="Protein kinase" evidence="9">
    <location>
        <begin position="176"/>
        <end position="534"/>
    </location>
</feature>
<dbReference type="GO" id="GO:0044773">
    <property type="term" value="P:mitotic DNA damage checkpoint signaling"/>
    <property type="evidence" value="ECO:0007669"/>
    <property type="project" value="TreeGrafter"/>
</dbReference>
<evidence type="ECO:0000256" key="1">
    <source>
        <dbReference type="ARBA" id="ARBA00012513"/>
    </source>
</evidence>
<dbReference type="GO" id="GO:0005634">
    <property type="term" value="C:nucleus"/>
    <property type="evidence" value="ECO:0007669"/>
    <property type="project" value="TreeGrafter"/>
</dbReference>
<evidence type="ECO:0000313" key="10">
    <source>
        <dbReference type="EMBL" id="PRP85956.1"/>
    </source>
</evidence>
<accession>A0A2P6NPS0</accession>
<dbReference type="PROSITE" id="PS50011">
    <property type="entry name" value="PROTEIN_KINASE_DOM"/>
    <property type="match status" value="1"/>
</dbReference>
<evidence type="ECO:0000256" key="4">
    <source>
        <dbReference type="ARBA" id="ARBA00022741"/>
    </source>
</evidence>
<evidence type="ECO:0000256" key="3">
    <source>
        <dbReference type="ARBA" id="ARBA00022679"/>
    </source>
</evidence>
<dbReference type="PROSITE" id="PS00108">
    <property type="entry name" value="PROTEIN_KINASE_ST"/>
    <property type="match status" value="1"/>
</dbReference>
<protein>
    <recommendedName>
        <fullName evidence="1">non-specific serine/threonine protein kinase</fullName>
        <ecNumber evidence="1">2.7.11.1</ecNumber>
    </recommendedName>
</protein>
<dbReference type="SUPFAM" id="SSF56112">
    <property type="entry name" value="Protein kinase-like (PK-like)"/>
    <property type="match status" value="1"/>
</dbReference>
<dbReference type="Gene3D" id="1.10.510.10">
    <property type="entry name" value="Transferase(Phosphotransferase) domain 1"/>
    <property type="match status" value="1"/>
</dbReference>
<dbReference type="InParanoid" id="A0A2P6NPS0"/>
<dbReference type="PANTHER" id="PTHR44167">
    <property type="entry name" value="OVARIAN-SPECIFIC SERINE/THREONINE-PROTEIN KINASE LOK-RELATED"/>
    <property type="match status" value="1"/>
</dbReference>
<evidence type="ECO:0000256" key="8">
    <source>
        <dbReference type="SAM" id="MobiDB-lite"/>
    </source>
</evidence>
<keyword evidence="5 10" id="KW-0418">Kinase</keyword>
<keyword evidence="10" id="KW-0131">Cell cycle</keyword>
<dbReference type="OrthoDB" id="10020333at2759"/>
<dbReference type="GO" id="GO:0051301">
    <property type="term" value="P:cell division"/>
    <property type="evidence" value="ECO:0007669"/>
    <property type="project" value="UniProtKB-KW"/>
</dbReference>
<dbReference type="PANTHER" id="PTHR44167:SF23">
    <property type="entry name" value="CDC7 KINASE, ISOFORM A-RELATED"/>
    <property type="match status" value="1"/>
</dbReference>
<evidence type="ECO:0000259" key="9">
    <source>
        <dbReference type="PROSITE" id="PS50011"/>
    </source>
</evidence>
<dbReference type="AlphaFoldDB" id="A0A2P6NPS0"/>
<dbReference type="PROSITE" id="PS00107">
    <property type="entry name" value="PROTEIN_KINASE_ATP"/>
    <property type="match status" value="1"/>
</dbReference>
<dbReference type="Gene3D" id="3.30.200.20">
    <property type="entry name" value="Phosphorylase Kinase, domain 1"/>
    <property type="match status" value="1"/>
</dbReference>
<name>A0A2P6NPS0_9EUKA</name>
<dbReference type="CDD" id="cd14019">
    <property type="entry name" value="STKc_Cdc7"/>
    <property type="match status" value="1"/>
</dbReference>
<evidence type="ECO:0000313" key="11">
    <source>
        <dbReference type="Proteomes" id="UP000241769"/>
    </source>
</evidence>
<dbReference type="GO" id="GO:0005524">
    <property type="term" value="F:ATP binding"/>
    <property type="evidence" value="ECO:0007669"/>
    <property type="project" value="UniProtKB-UniRule"/>
</dbReference>
<sequence length="537" mass="60381">MVEPADQRWAEIPGIIHADDELAFNSRIDMHNCSAPHMTSSSGHEASFELQTNSALNASFEEPRSQTSVLSAHHLILPSEIHTPRDVTPSESMLDEVATGKTLNTMRALPLPAEPFTDRLVTDASIPRRTSSKGFGGPKLAVNGKMWNESDDNAKITAASRVDFSLDTFKEVGNRYQIIEKIGEGTFSSVYKALPLKQRPQGMPEEDTYVAIKRIYPTCSPARIINEMKHLRGTGGCHYVLSMFDALRHEDQVSLVVPYVPHDKFKDFVLSMTLPQIKSYMRALFMSLDHLHAKGILHRDVKPGNFLCNFKENRFMLVDFGLAELAPNHRHLPVSTTRQKVSGTVQKDVHTNGQKRKLEDIPSMSMTKKPKLNEQKAPAEVENVALPENSWLRRKSRVMHAPRAGTRGFRAPEILLKFQRQTTAIDVWSAGVIFLCVLSGRYPFFNSPDDLASLAEIAAVFGTEKLKRLGMILGRKVTFPIDVEATDLRVLCESLNRERSYKLPDSAFDLLGKCMELNFERRITCADALRHPFLNEE</sequence>
<comment type="caution">
    <text evidence="10">The sequence shown here is derived from an EMBL/GenBank/DDBJ whole genome shotgun (WGS) entry which is preliminary data.</text>
</comment>
<dbReference type="InterPro" id="IPR000719">
    <property type="entry name" value="Prot_kinase_dom"/>
</dbReference>
<dbReference type="STRING" id="1890364.A0A2P6NPS0"/>
<evidence type="ECO:0000256" key="2">
    <source>
        <dbReference type="ARBA" id="ARBA00022527"/>
    </source>
</evidence>
<feature type="compositionally biased region" description="Polar residues" evidence="8">
    <location>
        <begin position="336"/>
        <end position="345"/>
    </location>
</feature>
<keyword evidence="4 7" id="KW-0547">Nucleotide-binding</keyword>
<evidence type="ECO:0000256" key="5">
    <source>
        <dbReference type="ARBA" id="ARBA00022777"/>
    </source>
</evidence>
<keyword evidence="10" id="KW-0132">Cell division</keyword>
<feature type="region of interest" description="Disordered" evidence="8">
    <location>
        <begin position="336"/>
        <end position="357"/>
    </location>
</feature>
<dbReference type="Pfam" id="PF00069">
    <property type="entry name" value="Pkinase"/>
    <property type="match status" value="2"/>
</dbReference>
<dbReference type="Proteomes" id="UP000241769">
    <property type="component" value="Unassembled WGS sequence"/>
</dbReference>
<dbReference type="EC" id="2.7.11.1" evidence="1"/>
<keyword evidence="11" id="KW-1185">Reference proteome</keyword>
<feature type="binding site" evidence="7">
    <location>
        <position position="213"/>
    </location>
    <ligand>
        <name>ATP</name>
        <dbReference type="ChEBI" id="CHEBI:30616"/>
    </ligand>
</feature>
<reference evidence="10 11" key="1">
    <citation type="journal article" date="2018" name="Genome Biol. Evol.">
        <title>Multiple Roots of Fruiting Body Formation in Amoebozoa.</title>
        <authorList>
            <person name="Hillmann F."/>
            <person name="Forbes G."/>
            <person name="Novohradska S."/>
            <person name="Ferling I."/>
            <person name="Riege K."/>
            <person name="Groth M."/>
            <person name="Westermann M."/>
            <person name="Marz M."/>
            <person name="Spaller T."/>
            <person name="Winckler T."/>
            <person name="Schaap P."/>
            <person name="Glockner G."/>
        </authorList>
    </citation>
    <scope>NUCLEOTIDE SEQUENCE [LARGE SCALE GENOMIC DNA]</scope>
    <source>
        <strain evidence="10 11">Jena</strain>
    </source>
</reference>
<keyword evidence="6 7" id="KW-0067">ATP-binding</keyword>
<proteinExistence type="predicted"/>